<dbReference type="EMBL" id="CP022684">
    <property type="protein sequence ID" value="AUM12169.1"/>
    <property type="molecule type" value="Genomic_DNA"/>
</dbReference>
<feature type="signal peptide" evidence="2">
    <location>
        <begin position="1"/>
        <end position="20"/>
    </location>
</feature>
<dbReference type="GO" id="GO:0008237">
    <property type="term" value="F:metallopeptidase activity"/>
    <property type="evidence" value="ECO:0007669"/>
    <property type="project" value="InterPro"/>
</dbReference>
<reference evidence="4" key="1">
    <citation type="submission" date="2017-08" db="EMBL/GenBank/DDBJ databases">
        <title>Direct submision.</title>
        <authorList>
            <person name="Kim S.-J."/>
            <person name="Rhee S.-K."/>
        </authorList>
    </citation>
    <scope>NUCLEOTIDE SEQUENCE [LARGE SCALE GENOMIC DNA]</scope>
    <source>
        <strain evidence="4">GI5</strain>
    </source>
</reference>
<dbReference type="InterPro" id="IPR019026">
    <property type="entry name" value="Peptidase_M64_IgA"/>
</dbReference>
<sequence>MPFQSRFKISLLAYTLLTLAACGGGGSTSAPNTEGNQGDGTQLGSGSSDSNVDNDSDGVDDASEEPQDSVAPFLEQRPLMPVVITTNYHLIEDFSDISSGDAPLTEELFSQLVTKQHLNASLSPVAFGGDDAKFRSSTHSLYYKVNIDLSLSDMFCDSYQLGVTHTRGDWWGNRYYTLTRAEDGLVIEPRLDISAVDTPATQWYNIDRLDSRTETLQLVGYKAEFFRVEVKAECDLLDSDNDGLADVRETLIGSNPDMQDSDSDGLLDGSEARWGLDPLSSLDGAYEDADDDGMSNAEEVSRGIGPFGYAPEIQNLAFARVPAVGEELSLNYFFYDRDFSNEGSSEVVWQVGDVTFDQRRYTPAEADIGRLISACVTPVSAKGTPARGEQVCTDSYSVLPTAERWDGLGPVTLIGRHDGEGVDLVVLGDGFTEEEAAKFKQTVLNFVEKYLSFHEIAIHQSAWNIHAVGVVSNESGVTDRSVEPAIEKDTYFESCKGCSSASRVVSANGTIAKGVAAEHFPQYDAVLVLVNSTKYGGVAGGVATSTATPTSIGVSIHELGHSFGGLADEYGGSSEPRTTEPGNANITINNDLETVKWRHWLEPTAHLTEGEGKVGLYEGGNYRNSGVWRPTINSQMNSAGSNPFHAVNSEAWALRVYSKAKPVHTAIPDTTQMYFHSRNELALFSVESVHEFGIQKVDWYVDGMLMASSPDKQFRIPYFKQGSYEVVAVVTDQSGTILKDVDNYSSTEIHWQVTAQ</sequence>
<dbReference type="KEGG" id="kak:Kalk_06990"/>
<dbReference type="InterPro" id="IPR024079">
    <property type="entry name" value="MetalloPept_cat_dom_sf"/>
</dbReference>
<evidence type="ECO:0000256" key="1">
    <source>
        <dbReference type="SAM" id="MobiDB-lite"/>
    </source>
</evidence>
<gene>
    <name evidence="3" type="ORF">Kalk_06990</name>
</gene>
<accession>A0A2K9LII3</accession>
<name>A0A2K9LII3_9GAMM</name>
<protein>
    <recommendedName>
        <fullName evidence="5">Peptidase M64</fullName>
    </recommendedName>
</protein>
<feature type="chain" id="PRO_5014888366" description="Peptidase M64" evidence="2">
    <location>
        <begin position="21"/>
        <end position="756"/>
    </location>
</feature>
<evidence type="ECO:0000313" key="4">
    <source>
        <dbReference type="Proteomes" id="UP000235116"/>
    </source>
</evidence>
<evidence type="ECO:0000256" key="2">
    <source>
        <dbReference type="SAM" id="SignalP"/>
    </source>
</evidence>
<dbReference type="Proteomes" id="UP000235116">
    <property type="component" value="Chromosome"/>
</dbReference>
<dbReference type="Gene3D" id="3.40.390.10">
    <property type="entry name" value="Collagenase (Catalytic Domain)"/>
    <property type="match status" value="1"/>
</dbReference>
<feature type="compositionally biased region" description="Acidic residues" evidence="1">
    <location>
        <begin position="52"/>
        <end position="67"/>
    </location>
</feature>
<dbReference type="Pfam" id="PF09471">
    <property type="entry name" value="Peptidase_M64"/>
    <property type="match status" value="1"/>
</dbReference>
<keyword evidence="4" id="KW-1185">Reference proteome</keyword>
<organism evidence="3 4">
    <name type="scientific">Ketobacter alkanivorans</name>
    <dbReference type="NCBI Taxonomy" id="1917421"/>
    <lineage>
        <taxon>Bacteria</taxon>
        <taxon>Pseudomonadati</taxon>
        <taxon>Pseudomonadota</taxon>
        <taxon>Gammaproteobacteria</taxon>
        <taxon>Pseudomonadales</taxon>
        <taxon>Ketobacteraceae</taxon>
        <taxon>Ketobacter</taxon>
    </lineage>
</organism>
<dbReference type="AlphaFoldDB" id="A0A2K9LII3"/>
<proteinExistence type="predicted"/>
<dbReference type="PROSITE" id="PS51257">
    <property type="entry name" value="PROKAR_LIPOPROTEIN"/>
    <property type="match status" value="1"/>
</dbReference>
<feature type="region of interest" description="Disordered" evidence="1">
    <location>
        <begin position="27"/>
        <end position="72"/>
    </location>
</feature>
<keyword evidence="2" id="KW-0732">Signal</keyword>
<evidence type="ECO:0000313" key="3">
    <source>
        <dbReference type="EMBL" id="AUM12169.1"/>
    </source>
</evidence>
<evidence type="ECO:0008006" key="5">
    <source>
        <dbReference type="Google" id="ProtNLM"/>
    </source>
</evidence>